<evidence type="ECO:0000313" key="4">
    <source>
        <dbReference type="EMBL" id="OTP10025.1"/>
    </source>
</evidence>
<dbReference type="PANTHER" id="PTHR45712">
    <property type="entry name" value="AGAP008170-PA"/>
    <property type="match status" value="1"/>
</dbReference>
<protein>
    <recommendedName>
        <fullName evidence="6">BspA family leucine-rich repeat surface protein</fullName>
    </recommendedName>
</protein>
<dbReference type="InterPro" id="IPR050333">
    <property type="entry name" value="SLRP"/>
</dbReference>
<evidence type="ECO:0000256" key="2">
    <source>
        <dbReference type="ARBA" id="ARBA00022737"/>
    </source>
</evidence>
<evidence type="ECO:0008006" key="6">
    <source>
        <dbReference type="Google" id="ProtNLM"/>
    </source>
</evidence>
<name>A0A242JXH9_9ENTE</name>
<feature type="compositionally biased region" description="Low complexity" evidence="3">
    <location>
        <begin position="107"/>
        <end position="119"/>
    </location>
</feature>
<accession>A0A242JXH9</accession>
<dbReference type="EMBL" id="NGMO01000003">
    <property type="protein sequence ID" value="OTP10025.1"/>
    <property type="molecule type" value="Genomic_DNA"/>
</dbReference>
<dbReference type="InterPro" id="IPR005046">
    <property type="entry name" value="DUF285"/>
</dbReference>
<dbReference type="Proteomes" id="UP000194933">
    <property type="component" value="Unassembled WGS sequence"/>
</dbReference>
<gene>
    <name evidence="4" type="ORF">A5844_001722</name>
</gene>
<keyword evidence="5" id="KW-1185">Reference proteome</keyword>
<dbReference type="NCBIfam" id="TIGR02167">
    <property type="entry name" value="Liste_lipo_26"/>
    <property type="match status" value="14"/>
</dbReference>
<feature type="non-terminal residue" evidence="4">
    <location>
        <position position="1003"/>
    </location>
</feature>
<dbReference type="RefSeq" id="WP_086284811.1">
    <property type="nucleotide sequence ID" value="NZ_NGMO01000003.1"/>
</dbReference>
<dbReference type="SUPFAM" id="SSF52058">
    <property type="entry name" value="L domain-like"/>
    <property type="match status" value="2"/>
</dbReference>
<feature type="region of interest" description="Disordered" evidence="3">
    <location>
        <begin position="83"/>
        <end position="132"/>
    </location>
</feature>
<sequence>MVKLLFCAFSFERKKRLEDNQTKKIRFSNLVLLAVILGGIFSPPASVIHANTLSAGEVSESTNANLPDGVNGEVDPFVTPEVVTSEEGEATADAPKEELPSDPLPGSEVTSSAISSESSNDGAQETQEVGGNISERFNTLEKVYRGFDSGLSTGVAYQVYQGTLYLLTGLRTGVISNMHPDLTSAMDGYDATIHNLNFEGNKTEVKKIVFEDSAKTQFSGFITHASKIKANVNMSAFFSQFSNLESVEGLELLDVSSTTNMTGMFTNLSKLTSITGLESWDTGKVTTMSSMFNGASSLTSVDVSKWNTSNVTTMNNMFSGANSLTTLNVSNWDTSNVMNMSYMFHNATSLTSVDVSKWNTSKVTDMRNLFAGLNSLTTLNVSNWDTSNVTNMYSMFSGVNSSTTLDVSKWNTSKVTSMSNMFSGASKLTRLDISNWDMGQVTNKMLMFYGMTSLKELKLGPKTQIDDTDLSAVPSNETYSGKWQNVGSGTVDAPKGSNIWTSEEFMANYDGTQHADTYVWQTKALIFGSVTYDYDATSAVLTLTGGTVSNASDWASVPKADVKKIAFSGDVGVAPNTSLSNMFANMTNLTTIENAGRLNTSNATSMGSMFYYVSKLTSVDVSSWNTSKVTDMSNMFTGASSLTSLDVSKWDVSKVTTFSRMFQSTGALKNLDVSQWNTSSATNMESVFYYSSGLGKLDMSNWDMGQVTNKATMFSGMTSLKELKLGAKTNISGTSLPGVPSNEIYTGKWQNVGSGTVDAPKGTNIWTSTELMANYDGTQHADTYVWQAKALIFGGVSYDYDATSGVLTLTGGTVSNASDWASVTKDDVKKIVFSGDVSVASNTSLSNMFANMTNLATIENAGRLDTSNATNMGSMFYGISSLTSVDVSKWNTSNVTNMSNMFRGASSLTSVDVSKWNTSNVTTVSYMFYNASKLARLDLSNWDMSKVTSKTQTLSGLTSLKELKLGSKTQIDSTSLPAIPSNETYSGKWQNVGSGTVDAPKGS</sequence>
<dbReference type="PANTHER" id="PTHR45712:SF22">
    <property type="entry name" value="INSULIN-LIKE GROWTH FACTOR-BINDING PROTEIN COMPLEX ACID LABILE SUBUNIT"/>
    <property type="match status" value="1"/>
</dbReference>
<reference evidence="4 5" key="1">
    <citation type="submission" date="2017-05" db="EMBL/GenBank/DDBJ databases">
        <title>The Genome Sequence of Enterococcus sp. 10A9_DIV0425.</title>
        <authorList>
            <consortium name="The Broad Institute Genomics Platform"/>
            <consortium name="The Broad Institute Genomic Center for Infectious Diseases"/>
            <person name="Earl A."/>
            <person name="Manson A."/>
            <person name="Schwartman J."/>
            <person name="Gilmore M."/>
            <person name="Abouelleil A."/>
            <person name="Cao P."/>
            <person name="Chapman S."/>
            <person name="Cusick C."/>
            <person name="Shea T."/>
            <person name="Young S."/>
            <person name="Neafsey D."/>
            <person name="Nusbaum C."/>
            <person name="Birren B."/>
        </authorList>
    </citation>
    <scope>NUCLEOTIDE SEQUENCE [LARGE SCALE GENOMIC DNA]</scope>
    <source>
        <strain evidence="4 5">10A9_DIV0425</strain>
    </source>
</reference>
<dbReference type="STRING" id="1987383.A5844_001722"/>
<proteinExistence type="predicted"/>
<comment type="caution">
    <text evidence="4">The sequence shown here is derived from an EMBL/GenBank/DDBJ whole genome shotgun (WGS) entry which is preliminary data.</text>
</comment>
<keyword evidence="1" id="KW-0433">Leucine-rich repeat</keyword>
<evidence type="ECO:0000256" key="1">
    <source>
        <dbReference type="ARBA" id="ARBA00022614"/>
    </source>
</evidence>
<evidence type="ECO:0000256" key="3">
    <source>
        <dbReference type="SAM" id="MobiDB-lite"/>
    </source>
</evidence>
<evidence type="ECO:0000313" key="5">
    <source>
        <dbReference type="Proteomes" id="UP000194933"/>
    </source>
</evidence>
<dbReference type="Gene3D" id="3.80.10.10">
    <property type="entry name" value="Ribonuclease Inhibitor"/>
    <property type="match status" value="3"/>
</dbReference>
<dbReference type="InterPro" id="IPR011889">
    <property type="entry name" value="Liste_lipo_26"/>
</dbReference>
<organism evidence="4 5">
    <name type="scientific">Candidatus Enterococcus wittei</name>
    <dbReference type="NCBI Taxonomy" id="1987383"/>
    <lineage>
        <taxon>Bacteria</taxon>
        <taxon>Bacillati</taxon>
        <taxon>Bacillota</taxon>
        <taxon>Bacilli</taxon>
        <taxon>Lactobacillales</taxon>
        <taxon>Enterococcaceae</taxon>
        <taxon>Enterococcus</taxon>
    </lineage>
</organism>
<keyword evidence="2" id="KW-0677">Repeat</keyword>
<dbReference type="AlphaFoldDB" id="A0A242JXH9"/>
<dbReference type="InterPro" id="IPR032675">
    <property type="entry name" value="LRR_dom_sf"/>
</dbReference>
<feature type="compositionally biased region" description="Polar residues" evidence="3">
    <location>
        <begin position="120"/>
        <end position="129"/>
    </location>
</feature>
<dbReference type="Pfam" id="PF03382">
    <property type="entry name" value="DUF285"/>
    <property type="match status" value="4"/>
</dbReference>